<dbReference type="PRINTS" id="PR00301">
    <property type="entry name" value="HEATSHOCK70"/>
</dbReference>
<protein>
    <recommendedName>
        <fullName evidence="5">Hypoxia up-regulated protein 1</fullName>
    </recommendedName>
</protein>
<keyword evidence="3" id="KW-0067">ATP-binding</keyword>
<dbReference type="InterPro" id="IPR013126">
    <property type="entry name" value="Hsp_70_fam"/>
</dbReference>
<reference evidence="7" key="1">
    <citation type="submission" date="2022-11" db="UniProtKB">
        <authorList>
            <consortium name="WormBaseParasite"/>
        </authorList>
    </citation>
    <scope>IDENTIFICATION</scope>
</reference>
<dbReference type="Gene3D" id="3.30.420.40">
    <property type="match status" value="2"/>
</dbReference>
<keyword evidence="6" id="KW-1185">Reference proteome</keyword>
<sequence length="534" mass="60935">MTALNYARYISKEDGFIGYKINMTLSREIILRHTSQIQDLDKTYCKIPAGIKLPFTLTFQEEDTGWFIKAYENGYDFSMDKFSVKTPGKNNIIFTIDVNGIYSVETKKVFEWKNLSIAESITIPPKCSKYRTDISTVGIDLGTSKFCSSFIEKNGPILAPLLNLDAFVWNEKPSNVSTTFLPSRVMFDENGEGEIAFEKNCGDIFYDWKMIIGKKYDEIHIDSLWPFNISNFNNTVKLELSTLSKPISKTPQEISSAILKQIKQNFDNHHSAVITIPSNFDESKIKVIAEAANIANWDVIHFITEPIAAAFAYFSMKKVSNNSNIIIINFGGGFLDICIANVCKNQMKILSFDGDESIGAREFDKVLYNYFMNILKAKFNIENINKQILIQKCTDIKHTFSKETNAWLDVSDLDINSTKKIKITKEEFKTLSKNSLSKVKNAILSVTKNSKLQINQLNYVFHVGGGCYMPMIKELLLDIFPNANHQCTDKPDEIVAKGAALYAYYLETRNDLPTWKRWALNTILYLDGRKPEYW</sequence>
<dbReference type="Gene3D" id="3.30.30.30">
    <property type="match status" value="1"/>
</dbReference>
<evidence type="ECO:0000256" key="1">
    <source>
        <dbReference type="ARBA" id="ARBA00007381"/>
    </source>
</evidence>
<dbReference type="GO" id="GO:0030968">
    <property type="term" value="P:endoplasmic reticulum unfolded protein response"/>
    <property type="evidence" value="ECO:0007669"/>
    <property type="project" value="TreeGrafter"/>
</dbReference>
<evidence type="ECO:0000256" key="3">
    <source>
        <dbReference type="ARBA" id="ARBA00022840"/>
    </source>
</evidence>
<evidence type="ECO:0000256" key="4">
    <source>
        <dbReference type="ARBA" id="ARBA00023186"/>
    </source>
</evidence>
<accession>A0A914QCE8</accession>
<evidence type="ECO:0000313" key="6">
    <source>
        <dbReference type="Proteomes" id="UP000887578"/>
    </source>
</evidence>
<keyword evidence="4" id="KW-0143">Chaperone</keyword>
<dbReference type="AlphaFoldDB" id="A0A914QCE8"/>
<dbReference type="Proteomes" id="UP000887578">
    <property type="component" value="Unplaced"/>
</dbReference>
<evidence type="ECO:0000256" key="5">
    <source>
        <dbReference type="ARBA" id="ARBA00040503"/>
    </source>
</evidence>
<evidence type="ECO:0000256" key="2">
    <source>
        <dbReference type="ARBA" id="ARBA00022741"/>
    </source>
</evidence>
<dbReference type="InterPro" id="IPR043129">
    <property type="entry name" value="ATPase_NBD"/>
</dbReference>
<name>A0A914QCE8_9BILA</name>
<comment type="similarity">
    <text evidence="1">Belongs to the heat shock protein 70 family.</text>
</comment>
<dbReference type="Pfam" id="PF00012">
    <property type="entry name" value="HSP70"/>
    <property type="match status" value="1"/>
</dbReference>
<dbReference type="PANTHER" id="PTHR45639">
    <property type="entry name" value="HSC70CB, ISOFORM G-RELATED"/>
    <property type="match status" value="1"/>
</dbReference>
<dbReference type="SUPFAM" id="SSF53067">
    <property type="entry name" value="Actin-like ATPase domain"/>
    <property type="match status" value="2"/>
</dbReference>
<dbReference type="GO" id="GO:0005524">
    <property type="term" value="F:ATP binding"/>
    <property type="evidence" value="ECO:0007669"/>
    <property type="project" value="UniProtKB-KW"/>
</dbReference>
<keyword evidence="2" id="KW-0547">Nucleotide-binding</keyword>
<proteinExistence type="inferred from homology"/>
<organism evidence="6 7">
    <name type="scientific">Panagrolaimus davidi</name>
    <dbReference type="NCBI Taxonomy" id="227884"/>
    <lineage>
        <taxon>Eukaryota</taxon>
        <taxon>Metazoa</taxon>
        <taxon>Ecdysozoa</taxon>
        <taxon>Nematoda</taxon>
        <taxon>Chromadorea</taxon>
        <taxon>Rhabditida</taxon>
        <taxon>Tylenchina</taxon>
        <taxon>Panagrolaimomorpha</taxon>
        <taxon>Panagrolaimoidea</taxon>
        <taxon>Panagrolaimidae</taxon>
        <taxon>Panagrolaimus</taxon>
    </lineage>
</organism>
<evidence type="ECO:0000313" key="7">
    <source>
        <dbReference type="WBParaSite" id="PDA_v2.g29287.t1"/>
    </source>
</evidence>
<dbReference type="GO" id="GO:0140662">
    <property type="term" value="F:ATP-dependent protein folding chaperone"/>
    <property type="evidence" value="ECO:0007669"/>
    <property type="project" value="InterPro"/>
</dbReference>
<dbReference type="GO" id="GO:0034663">
    <property type="term" value="C:endoplasmic reticulum chaperone complex"/>
    <property type="evidence" value="ECO:0007669"/>
    <property type="project" value="TreeGrafter"/>
</dbReference>
<dbReference type="Gene3D" id="3.90.640.10">
    <property type="entry name" value="Actin, Chain A, domain 4"/>
    <property type="match status" value="1"/>
</dbReference>
<dbReference type="WBParaSite" id="PDA_v2.g29287.t1">
    <property type="protein sequence ID" value="PDA_v2.g29287.t1"/>
    <property type="gene ID" value="PDA_v2.g29287"/>
</dbReference>
<dbReference type="PANTHER" id="PTHR45639:SF3">
    <property type="entry name" value="HYPOXIA UP-REGULATED PROTEIN 1"/>
    <property type="match status" value="1"/>
</dbReference>